<proteinExistence type="inferred from homology"/>
<dbReference type="PANTHER" id="PTHR30349:SF64">
    <property type="entry name" value="PROPHAGE INTEGRASE INTD-RELATED"/>
    <property type="match status" value="1"/>
</dbReference>
<dbReference type="STRING" id="1120996.SAMN02746066_01596"/>
<dbReference type="EMBL" id="FRCP01000008">
    <property type="protein sequence ID" value="SHM32413.1"/>
    <property type="molecule type" value="Genomic_DNA"/>
</dbReference>
<dbReference type="InterPro" id="IPR011010">
    <property type="entry name" value="DNA_brk_join_enz"/>
</dbReference>
<dbReference type="InterPro" id="IPR010998">
    <property type="entry name" value="Integrase_recombinase_N"/>
</dbReference>
<dbReference type="Pfam" id="PF00589">
    <property type="entry name" value="Phage_integrase"/>
    <property type="match status" value="1"/>
</dbReference>
<keyword evidence="6" id="KW-1185">Reference proteome</keyword>
<name>A0A1M7HVN2_9FIRM</name>
<protein>
    <submittedName>
        <fullName evidence="5">Site-specific recombinase XerD</fullName>
    </submittedName>
</protein>
<sequence length="351" mass="41191">MKLPNGYGTVYKLSGKRRNPYIVKKTVGWHFDEKKDKQVQDYVIIGYAANRAEGLQMLADYNTNPYDLEASKVTFAEVYEKWSAEKYPTVSKSNVNGYTASYSLCTSLNDKLFKDLRLVDLQHVVDTCGKNYPTLRKLKVLFNQLYDYAIKNDICNKNYSEFVDIVRYKERNPNKYDRKKFSKDEIKRLWELKDDKYYQIVLMLIYNGLRISEFLDLKKVDVHLEEQYFDVVDSKTENGIRKVPIADKVLPFYQSWFDSAPDCEYLLHTEDNKHFLYRNYYDSYFTPLMQNLNIEKTPHCCRHTCISLLAEAGVDQTIIKKIAGHSGAMSLTEKVYTHFDVQELVKAINQI</sequence>
<comment type="similarity">
    <text evidence="1">Belongs to the 'phage' integrase family.</text>
</comment>
<accession>A0A1M7HVN2</accession>
<dbReference type="SUPFAM" id="SSF56349">
    <property type="entry name" value="DNA breaking-rejoining enzymes"/>
    <property type="match status" value="1"/>
</dbReference>
<reference evidence="5 6" key="1">
    <citation type="submission" date="2016-11" db="EMBL/GenBank/DDBJ databases">
        <authorList>
            <person name="Jaros S."/>
            <person name="Januszkiewicz K."/>
            <person name="Wedrychowicz H."/>
        </authorList>
    </citation>
    <scope>NUCLEOTIDE SEQUENCE [LARGE SCALE GENOMIC DNA]</scope>
    <source>
        <strain evidence="5 6">DSM 15930</strain>
    </source>
</reference>
<dbReference type="RefSeq" id="WP_073285662.1">
    <property type="nucleotide sequence ID" value="NZ_FRCP01000008.1"/>
</dbReference>
<keyword evidence="3" id="KW-0233">DNA recombination</keyword>
<dbReference type="InterPro" id="IPR050090">
    <property type="entry name" value="Tyrosine_recombinase_XerCD"/>
</dbReference>
<dbReference type="Gene3D" id="1.10.150.130">
    <property type="match status" value="1"/>
</dbReference>
<dbReference type="InterPro" id="IPR002104">
    <property type="entry name" value="Integrase_catalytic"/>
</dbReference>
<evidence type="ECO:0000256" key="1">
    <source>
        <dbReference type="ARBA" id="ARBA00008857"/>
    </source>
</evidence>
<gene>
    <name evidence="5" type="ORF">SAMN02746066_01596</name>
</gene>
<evidence type="ECO:0000259" key="4">
    <source>
        <dbReference type="PROSITE" id="PS51898"/>
    </source>
</evidence>
<dbReference type="OrthoDB" id="9801717at2"/>
<feature type="domain" description="Tyr recombinase" evidence="4">
    <location>
        <begin position="176"/>
        <end position="349"/>
    </location>
</feature>
<dbReference type="InterPro" id="IPR013762">
    <property type="entry name" value="Integrase-like_cat_sf"/>
</dbReference>
<dbReference type="Gene3D" id="1.10.443.10">
    <property type="entry name" value="Intergrase catalytic core"/>
    <property type="match status" value="1"/>
</dbReference>
<dbReference type="CDD" id="cd01189">
    <property type="entry name" value="INT_ICEBs1_C_like"/>
    <property type="match status" value="1"/>
</dbReference>
<evidence type="ECO:0000256" key="3">
    <source>
        <dbReference type="ARBA" id="ARBA00023172"/>
    </source>
</evidence>
<evidence type="ECO:0000313" key="6">
    <source>
        <dbReference type="Proteomes" id="UP000184038"/>
    </source>
</evidence>
<dbReference type="GO" id="GO:0006310">
    <property type="term" value="P:DNA recombination"/>
    <property type="evidence" value="ECO:0007669"/>
    <property type="project" value="UniProtKB-KW"/>
</dbReference>
<organism evidence="5 6">
    <name type="scientific">Anaerosporobacter mobilis DSM 15930</name>
    <dbReference type="NCBI Taxonomy" id="1120996"/>
    <lineage>
        <taxon>Bacteria</taxon>
        <taxon>Bacillati</taxon>
        <taxon>Bacillota</taxon>
        <taxon>Clostridia</taxon>
        <taxon>Lachnospirales</taxon>
        <taxon>Lachnospiraceae</taxon>
        <taxon>Anaerosporobacter</taxon>
    </lineage>
</organism>
<dbReference type="PANTHER" id="PTHR30349">
    <property type="entry name" value="PHAGE INTEGRASE-RELATED"/>
    <property type="match status" value="1"/>
</dbReference>
<keyword evidence="2" id="KW-0238">DNA-binding</keyword>
<dbReference type="AlphaFoldDB" id="A0A1M7HVN2"/>
<evidence type="ECO:0000313" key="5">
    <source>
        <dbReference type="EMBL" id="SHM32413.1"/>
    </source>
</evidence>
<dbReference type="Proteomes" id="UP000184038">
    <property type="component" value="Unassembled WGS sequence"/>
</dbReference>
<evidence type="ECO:0000256" key="2">
    <source>
        <dbReference type="ARBA" id="ARBA00023125"/>
    </source>
</evidence>
<dbReference type="GO" id="GO:0015074">
    <property type="term" value="P:DNA integration"/>
    <property type="evidence" value="ECO:0007669"/>
    <property type="project" value="InterPro"/>
</dbReference>
<dbReference type="PROSITE" id="PS51898">
    <property type="entry name" value="TYR_RECOMBINASE"/>
    <property type="match status" value="1"/>
</dbReference>
<dbReference type="GO" id="GO:0003677">
    <property type="term" value="F:DNA binding"/>
    <property type="evidence" value="ECO:0007669"/>
    <property type="project" value="UniProtKB-KW"/>
</dbReference>